<proteinExistence type="predicted"/>
<sequence>MSTLTIKALDSFSDNQLLEHYTFPDRRWCRFNFVSSADGAATVRGHSSGLGSDADKRLLQVLRWNADVLLLGSGTIMAEEYVGSLISDAGVQWRRERGLSPHPAIAVLTTTASIAHEYPQFFDKSPVPPMVFTTTQAAEEDLAALEGKAVVHQGQTPQLSPHKVLSTIEKAGHRAIHSEGGPSIFARFVAADVVDQLCLTFSPMLVGSGPRRIADAGDHPFTHGPRNLRLDSILQADDMLFLSYRRRR</sequence>
<dbReference type="InterPro" id="IPR024072">
    <property type="entry name" value="DHFR-like_dom_sf"/>
</dbReference>
<keyword evidence="2" id="KW-0521">NADP</keyword>
<evidence type="ECO:0000313" key="6">
    <source>
        <dbReference type="Proteomes" id="UP001589862"/>
    </source>
</evidence>
<name>A0ABV6P940_9MICC</name>
<keyword evidence="6" id="KW-1185">Reference proteome</keyword>
<dbReference type="PANTHER" id="PTHR38011:SF7">
    <property type="entry name" value="2,5-DIAMINO-6-RIBOSYLAMINO-4(3H)-PYRIMIDINONE 5'-PHOSPHATE REDUCTASE"/>
    <property type="match status" value="1"/>
</dbReference>
<evidence type="ECO:0000256" key="2">
    <source>
        <dbReference type="ARBA" id="ARBA00022857"/>
    </source>
</evidence>
<protein>
    <submittedName>
        <fullName evidence="5">Dihydrofolate reductase family protein</fullName>
    </submittedName>
</protein>
<dbReference type="InterPro" id="IPR050765">
    <property type="entry name" value="Riboflavin_Biosynth_HTPR"/>
</dbReference>
<organism evidence="5 6">
    <name type="scientific">Micrococcoides hystricis</name>
    <dbReference type="NCBI Taxonomy" id="1572761"/>
    <lineage>
        <taxon>Bacteria</taxon>
        <taxon>Bacillati</taxon>
        <taxon>Actinomycetota</taxon>
        <taxon>Actinomycetes</taxon>
        <taxon>Micrococcales</taxon>
        <taxon>Micrococcaceae</taxon>
        <taxon>Micrococcoides</taxon>
    </lineage>
</organism>
<dbReference type="InterPro" id="IPR002734">
    <property type="entry name" value="RibDG_C"/>
</dbReference>
<accession>A0ABV6P940</accession>
<dbReference type="EMBL" id="JBHLUB010000003">
    <property type="protein sequence ID" value="MFC0581343.1"/>
    <property type="molecule type" value="Genomic_DNA"/>
</dbReference>
<dbReference type="PANTHER" id="PTHR38011">
    <property type="entry name" value="DIHYDROFOLATE REDUCTASE FAMILY PROTEIN (AFU_ORTHOLOGUE AFUA_8G06820)"/>
    <property type="match status" value="1"/>
</dbReference>
<comment type="caution">
    <text evidence="5">The sequence shown here is derived from an EMBL/GenBank/DDBJ whole genome shotgun (WGS) entry which is preliminary data.</text>
</comment>
<keyword evidence="3" id="KW-0560">Oxidoreductase</keyword>
<evidence type="ECO:0000256" key="1">
    <source>
        <dbReference type="ARBA" id="ARBA00005104"/>
    </source>
</evidence>
<gene>
    <name evidence="5" type="ORF">ACFFFR_02915</name>
</gene>
<evidence type="ECO:0000313" key="5">
    <source>
        <dbReference type="EMBL" id="MFC0581343.1"/>
    </source>
</evidence>
<comment type="pathway">
    <text evidence="1">Cofactor biosynthesis; riboflavin biosynthesis.</text>
</comment>
<feature type="domain" description="Bacterial bifunctional deaminase-reductase C-terminal" evidence="4">
    <location>
        <begin position="28"/>
        <end position="235"/>
    </location>
</feature>
<dbReference type="SUPFAM" id="SSF53597">
    <property type="entry name" value="Dihydrofolate reductase-like"/>
    <property type="match status" value="1"/>
</dbReference>
<dbReference type="Proteomes" id="UP001589862">
    <property type="component" value="Unassembled WGS sequence"/>
</dbReference>
<dbReference type="Gene3D" id="3.40.430.10">
    <property type="entry name" value="Dihydrofolate Reductase, subunit A"/>
    <property type="match status" value="1"/>
</dbReference>
<evidence type="ECO:0000256" key="3">
    <source>
        <dbReference type="ARBA" id="ARBA00023002"/>
    </source>
</evidence>
<reference evidence="5 6" key="1">
    <citation type="submission" date="2024-09" db="EMBL/GenBank/DDBJ databases">
        <authorList>
            <person name="Sun Q."/>
            <person name="Mori K."/>
        </authorList>
    </citation>
    <scope>NUCLEOTIDE SEQUENCE [LARGE SCALE GENOMIC DNA]</scope>
    <source>
        <strain evidence="5 6">NCAIM B.02604</strain>
    </source>
</reference>
<evidence type="ECO:0000259" key="4">
    <source>
        <dbReference type="Pfam" id="PF01872"/>
    </source>
</evidence>
<dbReference type="Pfam" id="PF01872">
    <property type="entry name" value="RibD_C"/>
    <property type="match status" value="1"/>
</dbReference>
<dbReference type="RefSeq" id="WP_377458030.1">
    <property type="nucleotide sequence ID" value="NZ_JBHLUB010000003.1"/>
</dbReference>